<dbReference type="InterPro" id="IPR001314">
    <property type="entry name" value="Peptidase_S1A"/>
</dbReference>
<dbReference type="CDD" id="cd00190">
    <property type="entry name" value="Tryp_SPc"/>
    <property type="match status" value="1"/>
</dbReference>
<evidence type="ECO:0000256" key="4">
    <source>
        <dbReference type="ARBA" id="ARBA00023157"/>
    </source>
</evidence>
<dbReference type="InterPro" id="IPR009003">
    <property type="entry name" value="Peptidase_S1_PA"/>
</dbReference>
<feature type="transmembrane region" description="Helical" evidence="6">
    <location>
        <begin position="229"/>
        <end position="248"/>
    </location>
</feature>
<dbReference type="KEGG" id="xtr:101732810"/>
<proteinExistence type="predicted"/>
<keyword evidence="6" id="KW-1133">Transmembrane helix</keyword>
<dbReference type="AlphaFoldDB" id="A0A8J1JV16"/>
<dbReference type="InterPro" id="IPR001254">
    <property type="entry name" value="Trypsin_dom"/>
</dbReference>
<evidence type="ECO:0000259" key="7">
    <source>
        <dbReference type="PROSITE" id="PS50240"/>
    </source>
</evidence>
<dbReference type="GO" id="GO:0007340">
    <property type="term" value="P:acrosome reaction"/>
    <property type="evidence" value="ECO:0000318"/>
    <property type="project" value="GO_Central"/>
</dbReference>
<evidence type="ECO:0000256" key="2">
    <source>
        <dbReference type="ARBA" id="ARBA00022801"/>
    </source>
</evidence>
<sequence length="381" mass="43202">MVSKATCGIQALPKYHHRVRRIIGGAKAQPGSWPWIVSIQMPTTSGYKTICGGTILNNLWVLTAAHCMYNYQNYCISYTYLAKVVFGANDLSQLGPETKIRTIKEFIRHEHFVNESKENDIALIRLNEAVEFSDYIQPACLPPESSKVSEMDDCHIAGWGVLEEINNTLTDTMQEATVEIIDSKRCNRSNWYNGFINDYQICAGYEQGGSDVCLGDSGGPLMCKKKRAALYYVVGVVSWGGICGQWHMNGVYTSVQHFEQWILNKIKSSQDTTEDKMEETSLSTKENEENIEFTIKKKNDIVKEDTVKYKTSQKEFVFNNHDPNSRFHIMETSSRKITTGNMDLENTFSNGLTSDAPSQRLFQAEAYILLIACLIYLFLLF</sequence>
<keyword evidence="4" id="KW-1015">Disulfide bond</keyword>
<dbReference type="OMA" id="INDYQIC"/>
<dbReference type="RefSeq" id="XP_031760431.1">
    <property type="nucleotide sequence ID" value="XM_031904571.1"/>
</dbReference>
<dbReference type="Proteomes" id="UP000008143">
    <property type="component" value="Chromosome 6"/>
</dbReference>
<dbReference type="PANTHER" id="PTHR24252">
    <property type="entry name" value="ACROSIN-RELATED"/>
    <property type="match status" value="1"/>
</dbReference>
<feature type="transmembrane region" description="Helical" evidence="6">
    <location>
        <begin position="361"/>
        <end position="380"/>
    </location>
</feature>
<organism evidence="8 9">
    <name type="scientific">Xenopus tropicalis</name>
    <name type="common">Western clawed frog</name>
    <name type="synonym">Silurana tropicalis</name>
    <dbReference type="NCBI Taxonomy" id="8364"/>
    <lineage>
        <taxon>Eukaryota</taxon>
        <taxon>Metazoa</taxon>
        <taxon>Chordata</taxon>
        <taxon>Craniata</taxon>
        <taxon>Vertebrata</taxon>
        <taxon>Euteleostomi</taxon>
        <taxon>Amphibia</taxon>
        <taxon>Batrachia</taxon>
        <taxon>Anura</taxon>
        <taxon>Pipoidea</taxon>
        <taxon>Pipidae</taxon>
        <taxon>Xenopodinae</taxon>
        <taxon>Xenopus</taxon>
        <taxon>Silurana</taxon>
    </lineage>
</organism>
<reference evidence="9" key="1">
    <citation type="submission" date="2025-08" db="UniProtKB">
        <authorList>
            <consortium name="RefSeq"/>
        </authorList>
    </citation>
    <scope>IDENTIFICATION</scope>
    <source>
        <strain evidence="9">Nigerian</strain>
        <tissue evidence="9">Liver and blood</tissue>
    </source>
</reference>
<dbReference type="Pfam" id="PF00089">
    <property type="entry name" value="Trypsin"/>
    <property type="match status" value="1"/>
</dbReference>
<dbReference type="PANTHER" id="PTHR24252:SF19">
    <property type="entry name" value="ACROSIN ISOFORM X1"/>
    <property type="match status" value="1"/>
</dbReference>
<dbReference type="PROSITE" id="PS50240">
    <property type="entry name" value="TRYPSIN_DOM"/>
    <property type="match status" value="1"/>
</dbReference>
<keyword evidence="8" id="KW-1185">Reference proteome</keyword>
<dbReference type="Gene3D" id="2.40.10.10">
    <property type="entry name" value="Trypsin-like serine proteases"/>
    <property type="match status" value="3"/>
</dbReference>
<keyword evidence="2 5" id="KW-0378">Hydrolase</keyword>
<evidence type="ECO:0000313" key="8">
    <source>
        <dbReference type="Proteomes" id="UP000008143"/>
    </source>
</evidence>
<accession>A0A8J1JV16</accession>
<dbReference type="SMART" id="SM00020">
    <property type="entry name" value="Tryp_SPc"/>
    <property type="match status" value="1"/>
</dbReference>
<evidence type="ECO:0000313" key="10">
    <source>
        <dbReference type="Xenbase" id="XB-GENE-29086451"/>
    </source>
</evidence>
<dbReference type="Xenbase" id="XB-GENE-29086451">
    <property type="gene designation" value="LOC101732810"/>
</dbReference>
<dbReference type="InterPro" id="IPR043504">
    <property type="entry name" value="Peptidase_S1_PA_chymotrypsin"/>
</dbReference>
<dbReference type="InterPro" id="IPR018114">
    <property type="entry name" value="TRYPSIN_HIS"/>
</dbReference>
<keyword evidence="3 5" id="KW-0720">Serine protease</keyword>
<dbReference type="SUPFAM" id="SSF50494">
    <property type="entry name" value="Trypsin-like serine proteases"/>
    <property type="match status" value="1"/>
</dbReference>
<dbReference type="PRINTS" id="PR00722">
    <property type="entry name" value="CHYMOTRYPSIN"/>
</dbReference>
<evidence type="ECO:0000256" key="3">
    <source>
        <dbReference type="ARBA" id="ARBA00022825"/>
    </source>
</evidence>
<dbReference type="AGR" id="Xenbase:XB-GENE-29086451"/>
<feature type="domain" description="Peptidase S1" evidence="7">
    <location>
        <begin position="22"/>
        <end position="267"/>
    </location>
</feature>
<protein>
    <submittedName>
        <fullName evidence="9">Acrosin</fullName>
    </submittedName>
</protein>
<dbReference type="PROSITE" id="PS00134">
    <property type="entry name" value="TRYPSIN_HIS"/>
    <property type="match status" value="1"/>
</dbReference>
<keyword evidence="6" id="KW-0812">Transmembrane</keyword>
<evidence type="ECO:0000256" key="1">
    <source>
        <dbReference type="ARBA" id="ARBA00022670"/>
    </source>
</evidence>
<gene>
    <name evidence="9 10" type="primary">LOC101732810</name>
</gene>
<dbReference type="OrthoDB" id="6339452at2759"/>
<dbReference type="InterPro" id="IPR033116">
    <property type="entry name" value="TRYPSIN_SER"/>
</dbReference>
<name>A0A8J1JV16_XENTR</name>
<dbReference type="FunFam" id="2.40.10.10:FF:000003">
    <property type="entry name" value="Transmembrane serine protease 3"/>
    <property type="match status" value="1"/>
</dbReference>
<keyword evidence="6" id="KW-0472">Membrane</keyword>
<evidence type="ECO:0000256" key="5">
    <source>
        <dbReference type="RuleBase" id="RU363034"/>
    </source>
</evidence>
<dbReference type="GO" id="GO:0004252">
    <property type="term" value="F:serine-type endopeptidase activity"/>
    <property type="evidence" value="ECO:0000318"/>
    <property type="project" value="GO_Central"/>
</dbReference>
<dbReference type="GeneID" id="101732810"/>
<keyword evidence="1 5" id="KW-0645">Protease</keyword>
<evidence type="ECO:0000256" key="6">
    <source>
        <dbReference type="SAM" id="Phobius"/>
    </source>
</evidence>
<evidence type="ECO:0000313" key="9">
    <source>
        <dbReference type="RefSeq" id="XP_031760431.1"/>
    </source>
</evidence>
<dbReference type="GO" id="GO:0006508">
    <property type="term" value="P:proteolysis"/>
    <property type="evidence" value="ECO:0007669"/>
    <property type="project" value="UniProtKB-KW"/>
</dbReference>
<dbReference type="PROSITE" id="PS00135">
    <property type="entry name" value="TRYPSIN_SER"/>
    <property type="match status" value="1"/>
</dbReference>